<reference evidence="2" key="1">
    <citation type="submission" date="2014-08" db="EMBL/GenBank/DDBJ databases">
        <authorList>
            <person name="Moulin L."/>
        </authorList>
    </citation>
    <scope>NUCLEOTIDE SEQUENCE [LARGE SCALE GENOMIC DNA]</scope>
</reference>
<proteinExistence type="predicted"/>
<dbReference type="EMBL" id="CCMZ01000020">
    <property type="protein sequence ID" value="CDX18387.1"/>
    <property type="molecule type" value="Genomic_DNA"/>
</dbReference>
<dbReference type="AlphaFoldDB" id="A0A090DPI4"/>
<keyword evidence="2" id="KW-1185">Reference proteome</keyword>
<sequence>MSILIVKFASIAFDRLLAISAAREIARVHVAAYSSLASHRGASVERDNVAASAAPKLRRREKRAGSCISCLCRFLHWPLARAYSTEGPTVRVECRSGPTCCLAATGKPSTQALYEAAIGILIVDFLLWDAEGCRPGECWLNASFVAPEHNVQLW</sequence>
<dbReference type="STRING" id="69974.MPLDJ20_130084"/>
<organism evidence="1 2">
    <name type="scientific">Mesorhizobium plurifarium</name>
    <dbReference type="NCBI Taxonomy" id="69974"/>
    <lineage>
        <taxon>Bacteria</taxon>
        <taxon>Pseudomonadati</taxon>
        <taxon>Pseudomonadota</taxon>
        <taxon>Alphaproteobacteria</taxon>
        <taxon>Hyphomicrobiales</taxon>
        <taxon>Phyllobacteriaceae</taxon>
        <taxon>Mesorhizobium</taxon>
    </lineage>
</organism>
<evidence type="ECO:0000313" key="2">
    <source>
        <dbReference type="Proteomes" id="UP000045285"/>
    </source>
</evidence>
<name>A0A090DPI4_MESPL</name>
<evidence type="ECO:0000313" key="1">
    <source>
        <dbReference type="EMBL" id="CDX18387.1"/>
    </source>
</evidence>
<protein>
    <submittedName>
        <fullName evidence="1">Uncharacterized protein</fullName>
    </submittedName>
</protein>
<gene>
    <name evidence="1" type="ORF">MPL3356_270085</name>
</gene>
<dbReference type="Proteomes" id="UP000045285">
    <property type="component" value="Unassembled WGS sequence"/>
</dbReference>
<accession>A0A090DPI4</accession>